<name>A0ABY5YMR2_9DEIO</name>
<evidence type="ECO:0000313" key="1">
    <source>
        <dbReference type="EMBL" id="UWX65048.1"/>
    </source>
</evidence>
<dbReference type="Proteomes" id="UP001060261">
    <property type="component" value="Chromosome"/>
</dbReference>
<keyword evidence="2" id="KW-1185">Reference proteome</keyword>
<accession>A0ABY5YMR2</accession>
<evidence type="ECO:0000313" key="2">
    <source>
        <dbReference type="Proteomes" id="UP001060261"/>
    </source>
</evidence>
<reference evidence="1" key="1">
    <citation type="submission" date="2022-09" db="EMBL/GenBank/DDBJ databases">
        <title>genome sequence of Deinococcus rubellus.</title>
        <authorList>
            <person name="Srinivasan S."/>
        </authorList>
    </citation>
    <scope>NUCLEOTIDE SEQUENCE</scope>
    <source>
        <strain evidence="1">Ant6</strain>
    </source>
</reference>
<organism evidence="1 2">
    <name type="scientific">Deinococcus rubellus</name>
    <dbReference type="NCBI Taxonomy" id="1889240"/>
    <lineage>
        <taxon>Bacteria</taxon>
        <taxon>Thermotogati</taxon>
        <taxon>Deinococcota</taxon>
        <taxon>Deinococci</taxon>
        <taxon>Deinococcales</taxon>
        <taxon>Deinococcaceae</taxon>
        <taxon>Deinococcus</taxon>
    </lineage>
</organism>
<protein>
    <submittedName>
        <fullName evidence="1">Uncharacterized protein</fullName>
    </submittedName>
</protein>
<proteinExistence type="predicted"/>
<dbReference type="EMBL" id="CP104213">
    <property type="protein sequence ID" value="UWX65048.1"/>
    <property type="molecule type" value="Genomic_DNA"/>
</dbReference>
<dbReference type="RefSeq" id="WP_260561306.1">
    <property type="nucleotide sequence ID" value="NZ_BAABEC010000191.1"/>
</dbReference>
<sequence length="236" mass="26989">MESIRHIAEALEREIYLNSRPEKERPTIIRAMAMQLFNHEELCVALNAWGASIGLDSESQITDDFKQWFAQAALQCASHPEAKTTPSKAVKETAQEERVFVERSYEGNKEDSLPEPPTYNPLMQRSEDFLKTIKNYMDLTALWYEKRAAPMYMQRRTLDRHLIWLTWALVEGLNGREIADLDHKTRDVSSRQADGGRVLSTDAAGIESVTEQNVNKVLWTSKNALARIIGLRRNPA</sequence>
<gene>
    <name evidence="1" type="ORF">N0D28_05165</name>
</gene>